<organism evidence="1 2">
    <name type="scientific">Geosmithia morbida</name>
    <dbReference type="NCBI Taxonomy" id="1094350"/>
    <lineage>
        <taxon>Eukaryota</taxon>
        <taxon>Fungi</taxon>
        <taxon>Dikarya</taxon>
        <taxon>Ascomycota</taxon>
        <taxon>Pezizomycotina</taxon>
        <taxon>Sordariomycetes</taxon>
        <taxon>Hypocreomycetidae</taxon>
        <taxon>Hypocreales</taxon>
        <taxon>Bionectriaceae</taxon>
        <taxon>Geosmithia</taxon>
    </lineage>
</organism>
<evidence type="ECO:0000313" key="2">
    <source>
        <dbReference type="Proteomes" id="UP000749293"/>
    </source>
</evidence>
<gene>
    <name evidence="1" type="ORF">GMORB2_5683</name>
</gene>
<dbReference type="RefSeq" id="XP_035322619.1">
    <property type="nucleotide sequence ID" value="XM_035467653.1"/>
</dbReference>
<dbReference type="GeneID" id="55971908"/>
<dbReference type="AlphaFoldDB" id="A0A9P4YY67"/>
<dbReference type="PANTHER" id="PTHR35020:SF4">
    <property type="entry name" value="N-ACETYLGLUCOSAMINE-INDUCED PROTEIN 1"/>
    <property type="match status" value="1"/>
</dbReference>
<comment type="caution">
    <text evidence="1">The sequence shown here is derived from an EMBL/GenBank/DDBJ whole genome shotgun (WGS) entry which is preliminary data.</text>
</comment>
<sequence length="227" mass="26212">MGSQDLVAYWNVNIPEAEHTEKCPAFLDNVSVKDQLVLAMPDSTYTRQTWDEVRRIVRENRLDEFKRVPSHLRRYRAFTSNLARDHGSVANFILRERLGWEAPVRPEGDKPFACPTDIKVLYNDWPYGIDVKIVHLVVWTKFVLEVDPASESGDMTDQARGEIQDYVAKTFYPRVPEDQVIWFKNWAALKSVGAVEHFHVMMYDPDPDFVREITNGDVPLIEKSGSV</sequence>
<name>A0A9P4YY67_9HYPO</name>
<keyword evidence="2" id="KW-1185">Reference proteome</keyword>
<proteinExistence type="predicted"/>
<dbReference type="PANTHER" id="PTHR35020">
    <property type="entry name" value="N-ACETYLGLUCOSAMINE-INDUCED PROTEIN 1"/>
    <property type="match status" value="1"/>
</dbReference>
<evidence type="ECO:0008006" key="3">
    <source>
        <dbReference type="Google" id="ProtNLM"/>
    </source>
</evidence>
<dbReference type="InterPro" id="IPR022036">
    <property type="entry name" value="DUF3605"/>
</dbReference>
<evidence type="ECO:0000313" key="1">
    <source>
        <dbReference type="EMBL" id="KAF4123967.1"/>
    </source>
</evidence>
<dbReference type="Proteomes" id="UP000749293">
    <property type="component" value="Unassembled WGS sequence"/>
</dbReference>
<reference evidence="1" key="1">
    <citation type="submission" date="2020-03" db="EMBL/GenBank/DDBJ databases">
        <title>Site-based positive gene gene selection in Geosmithia morbida across the United States reveals a broad range of putative effectors and factors for local host and environmental adapation.</title>
        <authorList>
            <person name="Onufrak A."/>
            <person name="Murdoch R.W."/>
            <person name="Gazis R."/>
            <person name="Huff M."/>
            <person name="Staton M."/>
            <person name="Klingeman W."/>
            <person name="Hadziabdic D."/>
        </authorList>
    </citation>
    <scope>NUCLEOTIDE SEQUENCE</scope>
    <source>
        <strain evidence="1">1262</strain>
    </source>
</reference>
<dbReference type="Pfam" id="PF12239">
    <property type="entry name" value="DUF3605"/>
    <property type="match status" value="1"/>
</dbReference>
<dbReference type="OrthoDB" id="10053431at2759"/>
<dbReference type="GO" id="GO:0006044">
    <property type="term" value="P:N-acetylglucosamine metabolic process"/>
    <property type="evidence" value="ECO:0007669"/>
    <property type="project" value="TreeGrafter"/>
</dbReference>
<protein>
    <recommendedName>
        <fullName evidence="3">N-acetylglucosamine-induced protein 1</fullName>
    </recommendedName>
</protein>
<dbReference type="EMBL" id="JAANYQ010000005">
    <property type="protein sequence ID" value="KAF4123967.1"/>
    <property type="molecule type" value="Genomic_DNA"/>
</dbReference>
<accession>A0A9P4YY67</accession>
<dbReference type="GO" id="GO:0005737">
    <property type="term" value="C:cytoplasm"/>
    <property type="evidence" value="ECO:0007669"/>
    <property type="project" value="TreeGrafter"/>
</dbReference>